<protein>
    <submittedName>
        <fullName evidence="1">Uncharacterized protein</fullName>
    </submittedName>
</protein>
<reference evidence="1" key="1">
    <citation type="journal article" date="2020" name="Stud. Mycol.">
        <title>101 Dothideomycetes genomes: a test case for predicting lifestyles and emergence of pathogens.</title>
        <authorList>
            <person name="Haridas S."/>
            <person name="Albert R."/>
            <person name="Binder M."/>
            <person name="Bloem J."/>
            <person name="Labutti K."/>
            <person name="Salamov A."/>
            <person name="Andreopoulos B."/>
            <person name="Baker S."/>
            <person name="Barry K."/>
            <person name="Bills G."/>
            <person name="Bluhm B."/>
            <person name="Cannon C."/>
            <person name="Castanera R."/>
            <person name="Culley D."/>
            <person name="Daum C."/>
            <person name="Ezra D."/>
            <person name="Gonzalez J."/>
            <person name="Henrissat B."/>
            <person name="Kuo A."/>
            <person name="Liang C."/>
            <person name="Lipzen A."/>
            <person name="Lutzoni F."/>
            <person name="Magnuson J."/>
            <person name="Mondo S."/>
            <person name="Nolan M."/>
            <person name="Ohm R."/>
            <person name="Pangilinan J."/>
            <person name="Park H.-J."/>
            <person name="Ramirez L."/>
            <person name="Alfaro M."/>
            <person name="Sun H."/>
            <person name="Tritt A."/>
            <person name="Yoshinaga Y."/>
            <person name="Zwiers L.-H."/>
            <person name="Turgeon B."/>
            <person name="Goodwin S."/>
            <person name="Spatafora J."/>
            <person name="Crous P."/>
            <person name="Grigoriev I."/>
        </authorList>
    </citation>
    <scope>NUCLEOTIDE SEQUENCE</scope>
    <source>
        <strain evidence="1">CBS 161.51</strain>
    </source>
</reference>
<feature type="non-terminal residue" evidence="1">
    <location>
        <position position="117"/>
    </location>
</feature>
<dbReference type="AlphaFoldDB" id="A0A6A5SGP0"/>
<dbReference type="EMBL" id="ML976092">
    <property type="protein sequence ID" value="KAF1938920.1"/>
    <property type="molecule type" value="Genomic_DNA"/>
</dbReference>
<dbReference type="Proteomes" id="UP000800038">
    <property type="component" value="Unassembled WGS sequence"/>
</dbReference>
<sequence>MTGCGWQGRCKKGYNEEIAEFGWSFSVTVPHHNHNRAVGRAAFAQNRKRNEYLLRRIESMYQQHDTASEMLNTLLAESGNNTQLRLYDIKNEVAKLRRFDLAGQTPIEALLTFLDDF</sequence>
<gene>
    <name evidence="1" type="ORF">EJ02DRAFT_313246</name>
</gene>
<proteinExistence type="predicted"/>
<evidence type="ECO:0000313" key="2">
    <source>
        <dbReference type="Proteomes" id="UP000800038"/>
    </source>
</evidence>
<evidence type="ECO:0000313" key="1">
    <source>
        <dbReference type="EMBL" id="KAF1938920.1"/>
    </source>
</evidence>
<keyword evidence="2" id="KW-1185">Reference proteome</keyword>
<organism evidence="1 2">
    <name type="scientific">Clathrospora elynae</name>
    <dbReference type="NCBI Taxonomy" id="706981"/>
    <lineage>
        <taxon>Eukaryota</taxon>
        <taxon>Fungi</taxon>
        <taxon>Dikarya</taxon>
        <taxon>Ascomycota</taxon>
        <taxon>Pezizomycotina</taxon>
        <taxon>Dothideomycetes</taxon>
        <taxon>Pleosporomycetidae</taxon>
        <taxon>Pleosporales</taxon>
        <taxon>Diademaceae</taxon>
        <taxon>Clathrospora</taxon>
    </lineage>
</organism>
<accession>A0A6A5SGP0</accession>
<name>A0A6A5SGP0_9PLEO</name>